<comment type="subcellular location">
    <subcellularLocation>
        <location evidence="1">Membrane</location>
        <topology evidence="1">Multi-pass membrane protein</topology>
    </subcellularLocation>
</comment>
<accession>A0A034W2E2</accession>
<evidence type="ECO:0000256" key="1">
    <source>
        <dbReference type="ARBA" id="ARBA00004141"/>
    </source>
</evidence>
<evidence type="ECO:0000256" key="6">
    <source>
        <dbReference type="SAM" id="Phobius"/>
    </source>
</evidence>
<dbReference type="PANTHER" id="PTHR21229:SF2">
    <property type="entry name" value="RE59932P"/>
    <property type="match status" value="1"/>
</dbReference>
<feature type="transmembrane region" description="Helical" evidence="6">
    <location>
        <begin position="414"/>
        <end position="440"/>
    </location>
</feature>
<feature type="transmembrane region" description="Helical" evidence="6">
    <location>
        <begin position="482"/>
        <end position="504"/>
    </location>
</feature>
<evidence type="ECO:0000256" key="2">
    <source>
        <dbReference type="ARBA" id="ARBA00022692"/>
    </source>
</evidence>
<evidence type="ECO:0000313" key="9">
    <source>
        <dbReference type="EMBL" id="JAC48517.1"/>
    </source>
</evidence>
<feature type="transmembrane region" description="Helical" evidence="6">
    <location>
        <begin position="532"/>
        <end position="558"/>
    </location>
</feature>
<keyword evidence="2 6" id="KW-0812">Transmembrane</keyword>
<keyword evidence="4 6" id="KW-1133">Transmembrane helix</keyword>
<feature type="domain" description="GOST seven transmembrane" evidence="8">
    <location>
        <begin position="344"/>
        <end position="586"/>
    </location>
</feature>
<evidence type="ECO:0000256" key="7">
    <source>
        <dbReference type="SAM" id="SignalP"/>
    </source>
</evidence>
<dbReference type="GO" id="GO:0016020">
    <property type="term" value="C:membrane"/>
    <property type="evidence" value="ECO:0007669"/>
    <property type="project" value="UniProtKB-SubCell"/>
</dbReference>
<proteinExistence type="predicted"/>
<keyword evidence="3 7" id="KW-0732">Signal</keyword>
<reference evidence="9" key="1">
    <citation type="journal article" date="2014" name="BMC Genomics">
        <title>Characterizing the developmental transcriptome of the oriental fruit fly, Bactrocera dorsalis (Diptera: Tephritidae) through comparative genomic analysis with Drosophila melanogaster utilizing modENCODE datasets.</title>
        <authorList>
            <person name="Geib S.M."/>
            <person name="Calla B."/>
            <person name="Hall B."/>
            <person name="Hou S."/>
            <person name="Manoukis N.C."/>
        </authorList>
    </citation>
    <scope>NUCLEOTIDE SEQUENCE</scope>
    <source>
        <strain evidence="9">Punador</strain>
    </source>
</reference>
<feature type="transmembrane region" description="Helical" evidence="6">
    <location>
        <begin position="347"/>
        <end position="367"/>
    </location>
</feature>
<protein>
    <submittedName>
        <fullName evidence="9">Protein GPR107</fullName>
    </submittedName>
</protein>
<sequence>MGYQTKCKFLILQTLLVALVAARKHHLEVRHDVRPYIALSTFGFYIGGHLDVQLSKLHIENENETDLFGLTLDKTTIDQLNPYLDSHQNRCILEEPAEMQRTGPILIFLLDLKNQLIRVKCSPEWKNQHIVRNHDELPMYRGKRYSKLSDSTIFLQRRRRSDDAAVAPGDENDIPLEEREMLDDDDSVEVPQIISKPSSPLPAVKAPIPIPTKVAESAVPAVAAKAPIAAVSNKEVQSVADENPFPHEPEKVAPAITATQINFEDNAQFEICRNYTMPLTKRVIDGKVYYNMSFSMLVAALHDEGLYNLHFHSCPNYRGLREVSFDVDIEEKNENNFLSAGEMPLPALYSMMSVLFCLSGFFWIFILKKSKHNVHKLHYIMALLVFLKSLSLMFHAINYHFIEIRGEHVEAWAILYYITHLLKGSVLFITIVLMGTGWTFIKPILSDKDKKIFMIVIPLQVLANVAEIIIDESEESDIEFRTWRNIFIFVDLLCCGAILFPIVWSIRHLHEASATDGKAAINLRKLKLFRQFYIMIVCYIYFTRIIVYLLKMTVAFQYAWLDEMFHEMATYVFFVLTAYKFRPTSSHPYFSVRNMDDDEVEVLTESGLTEGLHRTKALNRTVLPPAGSTLLKSSAEERENLITKRESSHEYD</sequence>
<evidence type="ECO:0000256" key="5">
    <source>
        <dbReference type="ARBA" id="ARBA00023136"/>
    </source>
</evidence>
<gene>
    <name evidence="9" type="primary">GP107</name>
</gene>
<dbReference type="GO" id="GO:0005794">
    <property type="term" value="C:Golgi apparatus"/>
    <property type="evidence" value="ECO:0007669"/>
    <property type="project" value="TreeGrafter"/>
</dbReference>
<dbReference type="PANTHER" id="PTHR21229">
    <property type="entry name" value="LUNG SEVEN TRANSMEMBRANE RECEPTOR"/>
    <property type="match status" value="1"/>
</dbReference>
<evidence type="ECO:0000256" key="3">
    <source>
        <dbReference type="ARBA" id="ARBA00022729"/>
    </source>
</evidence>
<organism evidence="9">
    <name type="scientific">Bactrocera dorsalis</name>
    <name type="common">Oriental fruit fly</name>
    <name type="synonym">Dacus dorsalis</name>
    <dbReference type="NCBI Taxonomy" id="27457"/>
    <lineage>
        <taxon>Eukaryota</taxon>
        <taxon>Metazoa</taxon>
        <taxon>Ecdysozoa</taxon>
        <taxon>Arthropoda</taxon>
        <taxon>Hexapoda</taxon>
        <taxon>Insecta</taxon>
        <taxon>Pterygota</taxon>
        <taxon>Neoptera</taxon>
        <taxon>Endopterygota</taxon>
        <taxon>Diptera</taxon>
        <taxon>Brachycera</taxon>
        <taxon>Muscomorpha</taxon>
        <taxon>Tephritoidea</taxon>
        <taxon>Tephritidae</taxon>
        <taxon>Bactrocera</taxon>
        <taxon>Bactrocera</taxon>
    </lineage>
</organism>
<feature type="chain" id="PRO_5001557274" evidence="7">
    <location>
        <begin position="23"/>
        <end position="652"/>
    </location>
</feature>
<dbReference type="AlphaFoldDB" id="A0A034W2E2"/>
<dbReference type="OrthoDB" id="29657at2759"/>
<evidence type="ECO:0000259" key="8">
    <source>
        <dbReference type="Pfam" id="PF06814"/>
    </source>
</evidence>
<evidence type="ECO:0000256" key="4">
    <source>
        <dbReference type="ARBA" id="ARBA00022989"/>
    </source>
</evidence>
<dbReference type="InterPro" id="IPR009637">
    <property type="entry name" value="GPR107/GPR108-like"/>
</dbReference>
<keyword evidence="5 6" id="KW-0472">Membrane</keyword>
<name>A0A034W2E2_BACDO</name>
<feature type="transmembrane region" description="Helical" evidence="6">
    <location>
        <begin position="379"/>
        <end position="402"/>
    </location>
</feature>
<feature type="signal peptide" evidence="7">
    <location>
        <begin position="1"/>
        <end position="22"/>
    </location>
</feature>
<dbReference type="Pfam" id="PF06814">
    <property type="entry name" value="GOST_TM"/>
    <property type="match status" value="1"/>
</dbReference>
<dbReference type="EMBL" id="GAKP01010435">
    <property type="protein sequence ID" value="JAC48517.1"/>
    <property type="molecule type" value="Transcribed_RNA"/>
</dbReference>
<dbReference type="InterPro" id="IPR053937">
    <property type="entry name" value="GOST_TM"/>
</dbReference>